<feature type="domain" description="SnoaL-like" evidence="1">
    <location>
        <begin position="20"/>
        <end position="119"/>
    </location>
</feature>
<dbReference type="SUPFAM" id="SSF54427">
    <property type="entry name" value="NTF2-like"/>
    <property type="match status" value="1"/>
</dbReference>
<dbReference type="Proteomes" id="UP000193467">
    <property type="component" value="Unassembled WGS sequence"/>
</dbReference>
<dbReference type="AlphaFoldDB" id="A0A1Y2FZ34"/>
<comment type="caution">
    <text evidence="2">The sequence shown here is derived from an EMBL/GenBank/DDBJ whole genome shotgun (WGS) entry which is preliminary data.</text>
</comment>
<dbReference type="Gene3D" id="3.10.450.50">
    <property type="match status" value="1"/>
</dbReference>
<dbReference type="InterPro" id="IPR032710">
    <property type="entry name" value="NTF2-like_dom_sf"/>
</dbReference>
<evidence type="ECO:0000313" key="3">
    <source>
        <dbReference type="Proteomes" id="UP000193467"/>
    </source>
</evidence>
<keyword evidence="3" id="KW-1185">Reference proteome</keyword>
<proteinExistence type="predicted"/>
<protein>
    <recommendedName>
        <fullName evidence="1">SnoaL-like domain-containing protein</fullName>
    </recommendedName>
</protein>
<sequence length="154" mass="17187">MAAASLTPEQVDFEEAWTGEFYQAADSLNWDRWSTFFSEDAEFTFANAPTVRGLAEIGPFVQATLGTFSLMSHNLTRFSFDVEKQLNYHSAQVTYALHSSIDPELQKITVPGVGIITKRFGERKLTKYEVYIDTSPVQARAKELLAAKAAAEPK</sequence>
<evidence type="ECO:0000259" key="1">
    <source>
        <dbReference type="Pfam" id="PF12680"/>
    </source>
</evidence>
<evidence type="ECO:0000313" key="2">
    <source>
        <dbReference type="EMBL" id="ORY88811.1"/>
    </source>
</evidence>
<dbReference type="Pfam" id="PF12680">
    <property type="entry name" value="SnoaL_2"/>
    <property type="match status" value="1"/>
</dbReference>
<dbReference type="EMBL" id="MCGR01000008">
    <property type="protein sequence ID" value="ORY88811.1"/>
    <property type="molecule type" value="Genomic_DNA"/>
</dbReference>
<organism evidence="2 3">
    <name type="scientific">Leucosporidium creatinivorum</name>
    <dbReference type="NCBI Taxonomy" id="106004"/>
    <lineage>
        <taxon>Eukaryota</taxon>
        <taxon>Fungi</taxon>
        <taxon>Dikarya</taxon>
        <taxon>Basidiomycota</taxon>
        <taxon>Pucciniomycotina</taxon>
        <taxon>Microbotryomycetes</taxon>
        <taxon>Leucosporidiales</taxon>
        <taxon>Leucosporidium</taxon>
    </lineage>
</organism>
<gene>
    <name evidence="2" type="ORF">BCR35DRAFT_329710</name>
</gene>
<dbReference type="OrthoDB" id="9983368at2759"/>
<name>A0A1Y2FZ34_9BASI</name>
<dbReference type="InParanoid" id="A0A1Y2FZ34"/>
<dbReference type="InterPro" id="IPR037401">
    <property type="entry name" value="SnoaL-like"/>
</dbReference>
<accession>A0A1Y2FZ34</accession>
<reference evidence="2 3" key="1">
    <citation type="submission" date="2016-07" db="EMBL/GenBank/DDBJ databases">
        <title>Pervasive Adenine N6-methylation of Active Genes in Fungi.</title>
        <authorList>
            <consortium name="DOE Joint Genome Institute"/>
            <person name="Mondo S.J."/>
            <person name="Dannebaum R.O."/>
            <person name="Kuo R.C."/>
            <person name="Labutti K."/>
            <person name="Haridas S."/>
            <person name="Kuo A."/>
            <person name="Salamov A."/>
            <person name="Ahrendt S.R."/>
            <person name="Lipzen A."/>
            <person name="Sullivan W."/>
            <person name="Andreopoulos W.B."/>
            <person name="Clum A."/>
            <person name="Lindquist E."/>
            <person name="Daum C."/>
            <person name="Ramamoorthy G.K."/>
            <person name="Gryganskyi A."/>
            <person name="Culley D."/>
            <person name="Magnuson J.K."/>
            <person name="James T.Y."/>
            <person name="O'Malley M.A."/>
            <person name="Stajich J.E."/>
            <person name="Spatafora J.W."/>
            <person name="Visel A."/>
            <person name="Grigoriev I.V."/>
        </authorList>
    </citation>
    <scope>NUCLEOTIDE SEQUENCE [LARGE SCALE GENOMIC DNA]</scope>
    <source>
        <strain evidence="2 3">62-1032</strain>
    </source>
</reference>